<evidence type="ECO:0000256" key="1">
    <source>
        <dbReference type="ARBA" id="ARBA00004651"/>
    </source>
</evidence>
<evidence type="ECO:0000313" key="10">
    <source>
        <dbReference type="Proteomes" id="UP000703590"/>
    </source>
</evidence>
<dbReference type="PROSITE" id="PS50928">
    <property type="entry name" value="ABC_TM1"/>
    <property type="match status" value="1"/>
</dbReference>
<comment type="caution">
    <text evidence="9">The sequence shown here is derived from an EMBL/GenBank/DDBJ whole genome shotgun (WGS) entry which is preliminary data.</text>
</comment>
<feature type="transmembrane region" description="Helical" evidence="7">
    <location>
        <begin position="20"/>
        <end position="43"/>
    </location>
</feature>
<reference evidence="9 10" key="1">
    <citation type="submission" date="2021-02" db="EMBL/GenBank/DDBJ databases">
        <title>Sulfurospirillum tamanensis sp. nov.</title>
        <authorList>
            <person name="Frolova A."/>
            <person name="Merkel A."/>
            <person name="Slobodkin A."/>
        </authorList>
    </citation>
    <scope>NUCLEOTIDE SEQUENCE [LARGE SCALE GENOMIC DNA]</scope>
    <source>
        <strain evidence="9 10">T05b</strain>
    </source>
</reference>
<feature type="transmembrane region" description="Helical" evidence="7">
    <location>
        <begin position="55"/>
        <end position="79"/>
    </location>
</feature>
<dbReference type="SUPFAM" id="SSF161098">
    <property type="entry name" value="MetI-like"/>
    <property type="match status" value="1"/>
</dbReference>
<dbReference type="InterPro" id="IPR035906">
    <property type="entry name" value="MetI-like_sf"/>
</dbReference>
<dbReference type="PANTHER" id="PTHR30450">
    <property type="entry name" value="ABC TRANSPORTER PERMEASE"/>
    <property type="match status" value="1"/>
</dbReference>
<organism evidence="9 10">
    <name type="scientific">Sulfurospirillum tamanense</name>
    <dbReference type="NCBI Taxonomy" id="2813362"/>
    <lineage>
        <taxon>Bacteria</taxon>
        <taxon>Pseudomonadati</taxon>
        <taxon>Campylobacterota</taxon>
        <taxon>Epsilonproteobacteria</taxon>
        <taxon>Campylobacterales</taxon>
        <taxon>Sulfurospirillaceae</taxon>
        <taxon>Sulfurospirillum</taxon>
    </lineage>
</organism>
<proteinExistence type="inferred from homology"/>
<accession>A0ABS2WRI9</accession>
<evidence type="ECO:0000259" key="8">
    <source>
        <dbReference type="PROSITE" id="PS50928"/>
    </source>
</evidence>
<dbReference type="Proteomes" id="UP000703590">
    <property type="component" value="Unassembled WGS sequence"/>
</dbReference>
<name>A0ABS2WRI9_9BACT</name>
<sequence length="219" mass="23750">MDAFLTLFETILLPAIYQTLYMSLTATLLAFLLGLIPGIVLVLSDSNGLSPNKTLYTTLDFIINTLRSFPFIILIIVLFPFTKLLVGQSIGTTAAIVPLTIGTAPFFAKLIESAFKEIDRGIIEAPKSYGATNLQIVFRVMFPEALPSLVSGITLILIVVVGFSAMAGTVGGGGLGDVAIRYGYHRFRPDVLAYTVIILVLMVQGFQLLGNLLYKLLKK</sequence>
<dbReference type="CDD" id="cd06261">
    <property type="entry name" value="TM_PBP2"/>
    <property type="match status" value="1"/>
</dbReference>
<dbReference type="PANTHER" id="PTHR30450:SF1">
    <property type="entry name" value="D-METHIONINE TRANSPORT SYSTEM PERMEASE PROTEIN METI-RELATED"/>
    <property type="match status" value="1"/>
</dbReference>
<dbReference type="EMBL" id="JAFHKK010000009">
    <property type="protein sequence ID" value="MBN2964278.1"/>
    <property type="molecule type" value="Genomic_DNA"/>
</dbReference>
<dbReference type="RefSeq" id="WP_205458827.1">
    <property type="nucleotide sequence ID" value="NZ_JAFHKK010000009.1"/>
</dbReference>
<evidence type="ECO:0000313" key="9">
    <source>
        <dbReference type="EMBL" id="MBN2964278.1"/>
    </source>
</evidence>
<comment type="similarity">
    <text evidence="7">Belongs to the binding-protein-dependent transport system permease family.</text>
</comment>
<dbReference type="Pfam" id="PF00528">
    <property type="entry name" value="BPD_transp_1"/>
    <property type="match status" value="1"/>
</dbReference>
<evidence type="ECO:0000256" key="4">
    <source>
        <dbReference type="ARBA" id="ARBA00022692"/>
    </source>
</evidence>
<keyword evidence="2 7" id="KW-0813">Transport</keyword>
<keyword evidence="10" id="KW-1185">Reference proteome</keyword>
<evidence type="ECO:0000256" key="7">
    <source>
        <dbReference type="RuleBase" id="RU363032"/>
    </source>
</evidence>
<feature type="domain" description="ABC transmembrane type-1" evidence="8">
    <location>
        <begin position="16"/>
        <end position="210"/>
    </location>
</feature>
<comment type="subcellular location">
    <subcellularLocation>
        <location evidence="1 7">Cell membrane</location>
        <topology evidence="1 7">Multi-pass membrane protein</topology>
    </subcellularLocation>
</comment>
<keyword evidence="6 7" id="KW-0472">Membrane</keyword>
<dbReference type="Gene3D" id="1.10.3720.10">
    <property type="entry name" value="MetI-like"/>
    <property type="match status" value="1"/>
</dbReference>
<evidence type="ECO:0000256" key="2">
    <source>
        <dbReference type="ARBA" id="ARBA00022448"/>
    </source>
</evidence>
<protein>
    <submittedName>
        <fullName evidence="9">ABC transporter permease</fullName>
    </submittedName>
</protein>
<dbReference type="InterPro" id="IPR000515">
    <property type="entry name" value="MetI-like"/>
</dbReference>
<reference evidence="9 10" key="3">
    <citation type="submission" date="2021-02" db="EMBL/GenBank/DDBJ databases">
        <authorList>
            <person name="Merkel A.Y."/>
        </authorList>
    </citation>
    <scope>NUCLEOTIDE SEQUENCE [LARGE SCALE GENOMIC DNA]</scope>
    <source>
        <strain evidence="9 10">T05b</strain>
    </source>
</reference>
<reference evidence="10" key="2">
    <citation type="submission" date="2021-02" db="EMBL/GenBank/DDBJ databases">
        <title>Sulfurospirillum tamanensis sp. nov.</title>
        <authorList>
            <person name="Merkel A.Y."/>
        </authorList>
    </citation>
    <scope>NUCLEOTIDE SEQUENCE [LARGE SCALE GENOMIC DNA]</scope>
    <source>
        <strain evidence="10">T05b</strain>
    </source>
</reference>
<evidence type="ECO:0000256" key="3">
    <source>
        <dbReference type="ARBA" id="ARBA00022475"/>
    </source>
</evidence>
<feature type="transmembrane region" description="Helical" evidence="7">
    <location>
        <begin position="85"/>
        <end position="108"/>
    </location>
</feature>
<feature type="transmembrane region" description="Helical" evidence="7">
    <location>
        <begin position="191"/>
        <end position="214"/>
    </location>
</feature>
<gene>
    <name evidence="9" type="ORF">JWV37_05770</name>
</gene>
<keyword evidence="4 7" id="KW-0812">Transmembrane</keyword>
<keyword evidence="3" id="KW-1003">Cell membrane</keyword>
<evidence type="ECO:0000256" key="6">
    <source>
        <dbReference type="ARBA" id="ARBA00023136"/>
    </source>
</evidence>
<keyword evidence="5 7" id="KW-1133">Transmembrane helix</keyword>
<dbReference type="InterPro" id="IPR051322">
    <property type="entry name" value="AA_ABC_Transporter_Permease"/>
</dbReference>
<evidence type="ECO:0000256" key="5">
    <source>
        <dbReference type="ARBA" id="ARBA00022989"/>
    </source>
</evidence>
<feature type="transmembrane region" description="Helical" evidence="7">
    <location>
        <begin position="149"/>
        <end position="171"/>
    </location>
</feature>